<feature type="transmembrane region" description="Helical" evidence="2">
    <location>
        <begin position="144"/>
        <end position="164"/>
    </location>
</feature>
<organism evidence="3 4">
    <name type="scientific">Cephalotrichum gorgonifer</name>
    <dbReference type="NCBI Taxonomy" id="2041049"/>
    <lineage>
        <taxon>Eukaryota</taxon>
        <taxon>Fungi</taxon>
        <taxon>Dikarya</taxon>
        <taxon>Ascomycota</taxon>
        <taxon>Pezizomycotina</taxon>
        <taxon>Sordariomycetes</taxon>
        <taxon>Hypocreomycetidae</taxon>
        <taxon>Microascales</taxon>
        <taxon>Microascaceae</taxon>
        <taxon>Cephalotrichum</taxon>
    </lineage>
</organism>
<evidence type="ECO:0000313" key="3">
    <source>
        <dbReference type="EMBL" id="SPO01709.1"/>
    </source>
</evidence>
<proteinExistence type="predicted"/>
<reference evidence="3" key="1">
    <citation type="submission" date="2018-03" db="EMBL/GenBank/DDBJ databases">
        <authorList>
            <person name="Guldener U."/>
        </authorList>
    </citation>
    <scope>NUCLEOTIDE SEQUENCE</scope>
</reference>
<accession>A0AAE8SUV9</accession>
<protein>
    <submittedName>
        <fullName evidence="3">Uncharacterized protein</fullName>
    </submittedName>
</protein>
<feature type="transmembrane region" description="Helical" evidence="2">
    <location>
        <begin position="36"/>
        <end position="58"/>
    </location>
</feature>
<feature type="compositionally biased region" description="Basic and acidic residues" evidence="1">
    <location>
        <begin position="329"/>
        <end position="338"/>
    </location>
</feature>
<evidence type="ECO:0000256" key="2">
    <source>
        <dbReference type="SAM" id="Phobius"/>
    </source>
</evidence>
<dbReference type="EMBL" id="ONZQ02000005">
    <property type="protein sequence ID" value="SPO01709.1"/>
    <property type="molecule type" value="Genomic_DNA"/>
</dbReference>
<dbReference type="AlphaFoldDB" id="A0AAE8SUV9"/>
<evidence type="ECO:0000313" key="4">
    <source>
        <dbReference type="Proteomes" id="UP001187682"/>
    </source>
</evidence>
<feature type="transmembrane region" description="Helical" evidence="2">
    <location>
        <begin position="103"/>
        <end position="124"/>
    </location>
</feature>
<comment type="caution">
    <text evidence="3">The sequence shown here is derived from an EMBL/GenBank/DDBJ whole genome shotgun (WGS) entry which is preliminary data.</text>
</comment>
<feature type="compositionally biased region" description="Basic and acidic residues" evidence="1">
    <location>
        <begin position="305"/>
        <end position="314"/>
    </location>
</feature>
<dbReference type="Proteomes" id="UP001187682">
    <property type="component" value="Unassembled WGS sequence"/>
</dbReference>
<keyword evidence="2" id="KW-0472">Membrane</keyword>
<feature type="transmembrane region" description="Helical" evidence="2">
    <location>
        <begin position="7"/>
        <end position="30"/>
    </location>
</feature>
<sequence length="338" mass="37768">MVVYFELGWAILSTICLANVIFGVLIINILSFSRLALVPVVVSVAGAVANGLSFYVYYADNPLINTAVASVFADITWGIQEGGNSFYSYIILSRIIFDRELQIFKGLFWTFIIFIIATRTGITITRAKSILDPSLDLIKTINAFHVGYFTSIAILECVSAFFLLRKFATVRRTSVEASLRSSIFSHLMRNSEVRVASLALMGIARAITYYFQPTVQEASSVLSQIDRFVYTFECLFPIVMIIDLLASKIAAINNNSSSGGRSFPKKRSGYANQPHQRSRTKRRDDEGHMMSSWEETGSRNLVAPFEDRPIEHPPKARSPSAVSQQELVGPDRFDRDQA</sequence>
<gene>
    <name evidence="3" type="ORF">DNG_04382</name>
</gene>
<feature type="region of interest" description="Disordered" evidence="1">
    <location>
        <begin position="256"/>
        <end position="338"/>
    </location>
</feature>
<evidence type="ECO:0000256" key="1">
    <source>
        <dbReference type="SAM" id="MobiDB-lite"/>
    </source>
</evidence>
<keyword evidence="2" id="KW-0812">Transmembrane</keyword>
<keyword evidence="4" id="KW-1185">Reference proteome</keyword>
<keyword evidence="2" id="KW-1133">Transmembrane helix</keyword>
<name>A0AAE8SUV9_9PEZI</name>